<evidence type="ECO:0000259" key="2">
    <source>
        <dbReference type="PROSITE" id="PS51371"/>
    </source>
</evidence>
<dbReference type="Pfam" id="PF00571">
    <property type="entry name" value="CBS"/>
    <property type="match status" value="1"/>
</dbReference>
<feature type="domain" description="CBS" evidence="2">
    <location>
        <begin position="1"/>
        <end position="64"/>
    </location>
</feature>
<dbReference type="InterPro" id="IPR046342">
    <property type="entry name" value="CBS_dom_sf"/>
</dbReference>
<evidence type="ECO:0000256" key="1">
    <source>
        <dbReference type="PROSITE-ProRule" id="PRU00703"/>
    </source>
</evidence>
<sequence length="140" mass="15439">MTKKFKEILVSPQTQIKDVLEIINQAPHNNLPSGIALIVNGSNSLLGIVTDGDIRRALLENHNLNETVDVIMNKSPLTIHESDSTGKSNASSIHTDKLKTINHNILIVNDDNQVVDIVNKLQLVQKIPLLLLLLVLDMLV</sequence>
<dbReference type="PANTHER" id="PTHR42745:SF1">
    <property type="entry name" value="ARABINOSE 5-PHOSPHATE ISOMERASE KDSD"/>
    <property type="match status" value="1"/>
</dbReference>
<protein>
    <submittedName>
        <fullName evidence="3">CBS domain-containing protein</fullName>
    </submittedName>
</protein>
<dbReference type="InterPro" id="IPR050986">
    <property type="entry name" value="GutQ/KpsF_isomerases"/>
</dbReference>
<accession>A0A075G5J6</accession>
<name>A0A075G5J6_9ARCH</name>
<proteinExistence type="predicted"/>
<reference evidence="3" key="1">
    <citation type="journal article" date="2014" name="Genome Biol. Evol.">
        <title>Pangenome evidence for extensive interdomain horizontal transfer affecting lineage core and shell genes in uncultured planktonic thaumarchaeota and euryarchaeota.</title>
        <authorList>
            <person name="Deschamps P."/>
            <person name="Zivanovic Y."/>
            <person name="Moreira D."/>
            <person name="Rodriguez-Valera F."/>
            <person name="Lopez-Garcia P."/>
        </authorList>
    </citation>
    <scope>NUCLEOTIDE SEQUENCE</scope>
</reference>
<dbReference type="PANTHER" id="PTHR42745">
    <property type="match status" value="1"/>
</dbReference>
<dbReference type="PROSITE" id="PS51371">
    <property type="entry name" value="CBS"/>
    <property type="match status" value="1"/>
</dbReference>
<dbReference type="Gene3D" id="3.10.580.10">
    <property type="entry name" value="CBS-domain"/>
    <property type="match status" value="1"/>
</dbReference>
<dbReference type="SUPFAM" id="SSF54631">
    <property type="entry name" value="CBS-domain pair"/>
    <property type="match status" value="1"/>
</dbReference>
<evidence type="ECO:0000313" key="3">
    <source>
        <dbReference type="EMBL" id="AIE98863.1"/>
    </source>
</evidence>
<keyword evidence="1" id="KW-0129">CBS domain</keyword>
<organism evidence="3">
    <name type="scientific">uncultured marine thaumarchaeote KM3_100_D10</name>
    <dbReference type="NCBI Taxonomy" id="1455979"/>
    <lineage>
        <taxon>Archaea</taxon>
        <taxon>Nitrososphaerota</taxon>
        <taxon>environmental samples</taxon>
    </lineage>
</organism>
<dbReference type="AlphaFoldDB" id="A0A075G5J6"/>
<dbReference type="InterPro" id="IPR000644">
    <property type="entry name" value="CBS_dom"/>
</dbReference>
<dbReference type="EMBL" id="KF900546">
    <property type="protein sequence ID" value="AIE98863.1"/>
    <property type="molecule type" value="Genomic_DNA"/>
</dbReference>